<proteinExistence type="predicted"/>
<dbReference type="AlphaFoldDB" id="A0A5B9MNF1"/>
<keyword evidence="2" id="KW-1185">Reference proteome</keyword>
<name>A0A5B9MNF1_9BACT</name>
<organism evidence="1 2">
    <name type="scientific">Stieleria maiorica</name>
    <dbReference type="NCBI Taxonomy" id="2795974"/>
    <lineage>
        <taxon>Bacteria</taxon>
        <taxon>Pseudomonadati</taxon>
        <taxon>Planctomycetota</taxon>
        <taxon>Planctomycetia</taxon>
        <taxon>Pirellulales</taxon>
        <taxon>Pirellulaceae</taxon>
        <taxon>Stieleria</taxon>
    </lineage>
</organism>
<evidence type="ECO:0000313" key="1">
    <source>
        <dbReference type="EMBL" id="QEG02882.1"/>
    </source>
</evidence>
<gene>
    <name evidence="1" type="ORF">Mal15_70030</name>
</gene>
<evidence type="ECO:0000313" key="2">
    <source>
        <dbReference type="Proteomes" id="UP000321353"/>
    </source>
</evidence>
<sequence length="308" mass="35745">MLSHDQFVRQFTEGLKRDYRRHNAWYARFVEDWTQEDVLTKLINAAYKLYTATATNALQLTLLGGTEIRTESPLVRAFGVTAANGIQDEATRKIVRAEFLRRDFEAKSNYLKNPHCTARPKKPRRVTKIGSILSEKCWSPILNDTLIIGAATVGQHFTLALTEEERDDWEKTHGMKVNRVAVLRSNFDKNECKDAWKEFLRANVHMFFDDEKRNPRVFARELIGLCAFGYQPEFTWHQLGFSRSKAGKSITPTFRKYLNALVDVNFQNNNFQNNDRQQILEKLGEFLFNDRRALFYAPRLVAARDLVG</sequence>
<protein>
    <submittedName>
        <fullName evidence="1">Uncharacterized protein</fullName>
    </submittedName>
</protein>
<reference evidence="1 2" key="1">
    <citation type="submission" date="2019-02" db="EMBL/GenBank/DDBJ databases">
        <title>Planctomycetal bacteria perform biofilm scaping via a novel small molecule.</title>
        <authorList>
            <person name="Jeske O."/>
            <person name="Boedeker C."/>
            <person name="Wiegand S."/>
            <person name="Breitling P."/>
            <person name="Kallscheuer N."/>
            <person name="Jogler M."/>
            <person name="Rohde M."/>
            <person name="Petersen J."/>
            <person name="Medema M.H."/>
            <person name="Surup F."/>
            <person name="Jogler C."/>
        </authorList>
    </citation>
    <scope>NUCLEOTIDE SEQUENCE [LARGE SCALE GENOMIC DNA]</scope>
    <source>
        <strain evidence="1 2">Mal15</strain>
    </source>
</reference>
<dbReference type="Proteomes" id="UP000321353">
    <property type="component" value="Chromosome"/>
</dbReference>
<dbReference type="KEGG" id="smam:Mal15_70030"/>
<accession>A0A5B9MNF1</accession>
<dbReference type="EMBL" id="CP036264">
    <property type="protein sequence ID" value="QEG02882.1"/>
    <property type="molecule type" value="Genomic_DNA"/>
</dbReference>
<dbReference type="RefSeq" id="WP_147871757.1">
    <property type="nucleotide sequence ID" value="NZ_CP036264.1"/>
</dbReference>